<dbReference type="RefSeq" id="WP_116641054.1">
    <property type="nucleotide sequence ID" value="NZ_AZSP01000137.1"/>
</dbReference>
<evidence type="ECO:0000313" key="1">
    <source>
        <dbReference type="EMBL" id="PVE11551.1"/>
    </source>
</evidence>
<sequence length="138" mass="14378">MSATGAAQVALHLWLSRAESHPAADPHGMSDHGVPRDGHEAWHAGHHGVSMTAAHIAAALLVAWCLQRADAACRSVGEHLGGVLAELFVRLVPAAPSPPAPRVLRPVGARAQAPPRTSLVLAHAVVRRGPPPRSLSSR</sequence>
<dbReference type="Proteomes" id="UP000245992">
    <property type="component" value="Unassembled WGS sequence"/>
</dbReference>
<reference evidence="1 2" key="1">
    <citation type="submission" date="2013-12" db="EMBL/GenBank/DDBJ databases">
        <title>Annotated genome of Streptomyces scopuliridis.</title>
        <authorList>
            <person name="Olson J.B."/>
        </authorList>
    </citation>
    <scope>NUCLEOTIDE SEQUENCE [LARGE SCALE GENOMIC DNA]</scope>
    <source>
        <strain evidence="1 2">RB72</strain>
    </source>
</reference>
<comment type="caution">
    <text evidence="1">The sequence shown here is derived from an EMBL/GenBank/DDBJ whole genome shotgun (WGS) entry which is preliminary data.</text>
</comment>
<gene>
    <name evidence="1" type="ORF">Y717_03060</name>
</gene>
<accession>A0A2T7T8X5</accession>
<name>A0A2T7T8X5_9ACTN</name>
<proteinExistence type="predicted"/>
<organism evidence="1 2">
    <name type="scientific">Streptomyces scopuliridis RB72</name>
    <dbReference type="NCBI Taxonomy" id="1440053"/>
    <lineage>
        <taxon>Bacteria</taxon>
        <taxon>Bacillati</taxon>
        <taxon>Actinomycetota</taxon>
        <taxon>Actinomycetes</taxon>
        <taxon>Kitasatosporales</taxon>
        <taxon>Streptomycetaceae</taxon>
        <taxon>Streptomyces</taxon>
    </lineage>
</organism>
<protein>
    <submittedName>
        <fullName evidence="1">Uncharacterized protein</fullName>
    </submittedName>
</protein>
<dbReference type="AlphaFoldDB" id="A0A2T7T8X5"/>
<evidence type="ECO:0000313" key="2">
    <source>
        <dbReference type="Proteomes" id="UP000245992"/>
    </source>
</evidence>
<dbReference type="OrthoDB" id="4199305at2"/>
<dbReference type="EMBL" id="AZSP01000137">
    <property type="protein sequence ID" value="PVE11551.1"/>
    <property type="molecule type" value="Genomic_DNA"/>
</dbReference>
<keyword evidence="2" id="KW-1185">Reference proteome</keyword>